<dbReference type="GO" id="GO:0003964">
    <property type="term" value="F:RNA-directed DNA polymerase activity"/>
    <property type="evidence" value="ECO:0007669"/>
    <property type="project" value="UniProtKB-KW"/>
</dbReference>
<feature type="region of interest" description="Disordered" evidence="1">
    <location>
        <begin position="68"/>
        <end position="92"/>
    </location>
</feature>
<organism evidence="2">
    <name type="scientific">mine drainage metagenome</name>
    <dbReference type="NCBI Taxonomy" id="410659"/>
    <lineage>
        <taxon>unclassified sequences</taxon>
        <taxon>metagenomes</taxon>
        <taxon>ecological metagenomes</taxon>
    </lineage>
</organism>
<evidence type="ECO:0000313" key="2">
    <source>
        <dbReference type="EMBL" id="EQD52111.1"/>
    </source>
</evidence>
<accession>T0ZV41</accession>
<feature type="non-terminal residue" evidence="2">
    <location>
        <position position="92"/>
    </location>
</feature>
<comment type="caution">
    <text evidence="2">The sequence shown here is derived from an EMBL/GenBank/DDBJ whole genome shotgun (WGS) entry which is preliminary data.</text>
</comment>
<reference evidence="2" key="1">
    <citation type="submission" date="2013-08" db="EMBL/GenBank/DDBJ databases">
        <authorList>
            <person name="Mendez C."/>
            <person name="Richter M."/>
            <person name="Ferrer M."/>
            <person name="Sanchez J."/>
        </authorList>
    </citation>
    <scope>NUCLEOTIDE SEQUENCE</scope>
</reference>
<feature type="region of interest" description="Disordered" evidence="1">
    <location>
        <begin position="1"/>
        <end position="44"/>
    </location>
</feature>
<dbReference type="AlphaFoldDB" id="T0ZV41"/>
<proteinExistence type="predicted"/>
<evidence type="ECO:0000256" key="1">
    <source>
        <dbReference type="SAM" id="MobiDB-lite"/>
    </source>
</evidence>
<keyword evidence="2" id="KW-0548">Nucleotidyltransferase</keyword>
<reference evidence="2" key="2">
    <citation type="journal article" date="2014" name="ISME J.">
        <title>Microbial stratification in low pH oxic and suboxic macroscopic growths along an acid mine drainage.</title>
        <authorList>
            <person name="Mendez-Garcia C."/>
            <person name="Mesa V."/>
            <person name="Sprenger R.R."/>
            <person name="Richter M."/>
            <person name="Diez M.S."/>
            <person name="Solano J."/>
            <person name="Bargiela R."/>
            <person name="Golyshina O.V."/>
            <person name="Manteca A."/>
            <person name="Ramos J.L."/>
            <person name="Gallego J.R."/>
            <person name="Llorente I."/>
            <person name="Martins Dos Santos V.A."/>
            <person name="Jensen O.N."/>
            <person name="Pelaez A.I."/>
            <person name="Sanchez J."/>
            <person name="Ferrer M."/>
        </authorList>
    </citation>
    <scope>NUCLEOTIDE SEQUENCE</scope>
</reference>
<name>T0ZV41_9ZZZZ</name>
<keyword evidence="2" id="KW-0695">RNA-directed DNA polymerase</keyword>
<keyword evidence="2" id="KW-0808">Transferase</keyword>
<sequence length="92" mass="10134">MHLSEGEVGEDASLLGALRARDEEANPRGSVPDCQEERWAPGIDGQSFEAIEASGLAGFLEEIRDDLESGRYQPKPNRRVDIPKENGKVRTL</sequence>
<protein>
    <submittedName>
        <fullName evidence="2">Reverse transcriptase-like protein</fullName>
    </submittedName>
</protein>
<dbReference type="EMBL" id="AUZZ01004751">
    <property type="protein sequence ID" value="EQD52111.1"/>
    <property type="molecule type" value="Genomic_DNA"/>
</dbReference>
<gene>
    <name evidence="2" type="ORF">B2A_06693</name>
</gene>
<feature type="compositionally biased region" description="Basic and acidic residues" evidence="1">
    <location>
        <begin position="78"/>
        <end position="92"/>
    </location>
</feature>